<sequence length="503" mass="53832">MAGPKDMAVIESGRTLRDHHEVDEAEVMKKLNRNLLPLFFLTTVLCYVDRTNLAFAALQLNKSLGFTEKVYGLGSGIFFIGYSLFQVPSNMILVRVGAPIWLSVIVISWGFVATLFAGLKTANEFYILRFLLGVAECGTFPGMWYYLSTFYSEKDIGMAYSWVITGTALSQVIGSPIAAGLLALDGVLGLKGWQWLFVVEGLPTILLGFYISRNVCDGPANAKFLTPQERDWLVQRNAALNAAKTGVESKYWDSVFDLRTYHVAAISFLEGTVKNALLYWCPLIIYSLVGARSSKVARELSEVVLPPPEAEGNAALVALLTALPFGLAAGWMLLLAKSSQRTGERRLHSAIPFLVGAAALTSMAFFMDSDPSAAFVSLLGATIVWGPAGVVYSLPATFLQGPAAATGIALINSLANVGGLLGPSITGHLKAETGSYESAVMFMACVMLAASLLVAVFPVPQAAGSSSRSTGTGKKLLEFLRLVPSEGHDIEHADKAASKSSSC</sequence>
<feature type="transmembrane region" description="Helical" evidence="6">
    <location>
        <begin position="38"/>
        <end position="58"/>
    </location>
</feature>
<organism evidence="8 9">
    <name type="scientific">Coccomyxa subellipsoidea (strain C-169)</name>
    <name type="common">Green microalga</name>
    <dbReference type="NCBI Taxonomy" id="574566"/>
    <lineage>
        <taxon>Eukaryota</taxon>
        <taxon>Viridiplantae</taxon>
        <taxon>Chlorophyta</taxon>
        <taxon>core chlorophytes</taxon>
        <taxon>Trebouxiophyceae</taxon>
        <taxon>Trebouxiophyceae incertae sedis</taxon>
        <taxon>Coccomyxaceae</taxon>
        <taxon>Coccomyxa</taxon>
        <taxon>Coccomyxa subellipsoidea</taxon>
    </lineage>
</organism>
<feature type="transmembrane region" description="Helical" evidence="6">
    <location>
        <begin position="100"/>
        <end position="119"/>
    </location>
</feature>
<dbReference type="RefSeq" id="XP_005649243.1">
    <property type="nucleotide sequence ID" value="XM_005649186.1"/>
</dbReference>
<feature type="transmembrane region" description="Helical" evidence="6">
    <location>
        <begin position="404"/>
        <end position="426"/>
    </location>
</feature>
<keyword evidence="9" id="KW-1185">Reference proteome</keyword>
<dbReference type="OrthoDB" id="196786at2759"/>
<dbReference type="PROSITE" id="PS50850">
    <property type="entry name" value="MFS"/>
    <property type="match status" value="1"/>
</dbReference>
<dbReference type="InterPro" id="IPR020846">
    <property type="entry name" value="MFS_dom"/>
</dbReference>
<feature type="transmembrane region" description="Helical" evidence="6">
    <location>
        <begin position="373"/>
        <end position="392"/>
    </location>
</feature>
<evidence type="ECO:0000256" key="1">
    <source>
        <dbReference type="ARBA" id="ARBA00004141"/>
    </source>
</evidence>
<dbReference type="PANTHER" id="PTHR43791">
    <property type="entry name" value="PERMEASE-RELATED"/>
    <property type="match status" value="1"/>
</dbReference>
<keyword evidence="5 6" id="KW-0472">Membrane</keyword>
<comment type="subcellular location">
    <subcellularLocation>
        <location evidence="1">Membrane</location>
        <topology evidence="1">Multi-pass membrane protein</topology>
    </subcellularLocation>
</comment>
<dbReference type="eggNOG" id="KOG2533">
    <property type="taxonomic scope" value="Eukaryota"/>
</dbReference>
<gene>
    <name evidence="8" type="ORF">COCSUDRAFT_65484</name>
</gene>
<feature type="transmembrane region" description="Helical" evidence="6">
    <location>
        <begin position="438"/>
        <end position="459"/>
    </location>
</feature>
<dbReference type="GO" id="GO:0016020">
    <property type="term" value="C:membrane"/>
    <property type="evidence" value="ECO:0007669"/>
    <property type="project" value="UniProtKB-SubCell"/>
</dbReference>
<feature type="transmembrane region" description="Helical" evidence="6">
    <location>
        <begin position="314"/>
        <end position="335"/>
    </location>
</feature>
<keyword evidence="4 6" id="KW-1133">Transmembrane helix</keyword>
<feature type="transmembrane region" description="Helical" evidence="6">
    <location>
        <begin position="347"/>
        <end position="367"/>
    </location>
</feature>
<keyword evidence="2" id="KW-0813">Transport</keyword>
<evidence type="ECO:0000256" key="5">
    <source>
        <dbReference type="ARBA" id="ARBA00023136"/>
    </source>
</evidence>
<dbReference type="EMBL" id="AGSI01000005">
    <property type="protein sequence ID" value="EIE24699.1"/>
    <property type="molecule type" value="Genomic_DNA"/>
</dbReference>
<proteinExistence type="predicted"/>
<dbReference type="GO" id="GO:0022857">
    <property type="term" value="F:transmembrane transporter activity"/>
    <property type="evidence" value="ECO:0007669"/>
    <property type="project" value="InterPro"/>
</dbReference>
<dbReference type="CDD" id="cd17319">
    <property type="entry name" value="MFS_ExuT_GudP_like"/>
    <property type="match status" value="1"/>
</dbReference>
<feature type="transmembrane region" description="Helical" evidence="6">
    <location>
        <begin position="276"/>
        <end position="294"/>
    </location>
</feature>
<evidence type="ECO:0000313" key="9">
    <source>
        <dbReference type="Proteomes" id="UP000007264"/>
    </source>
</evidence>
<keyword evidence="3 6" id="KW-0812">Transmembrane</keyword>
<evidence type="ECO:0000256" key="3">
    <source>
        <dbReference type="ARBA" id="ARBA00022692"/>
    </source>
</evidence>
<evidence type="ECO:0000259" key="7">
    <source>
        <dbReference type="PROSITE" id="PS50850"/>
    </source>
</evidence>
<feature type="transmembrane region" description="Helical" evidence="6">
    <location>
        <begin position="70"/>
        <end position="88"/>
    </location>
</feature>
<evidence type="ECO:0000313" key="8">
    <source>
        <dbReference type="EMBL" id="EIE24699.1"/>
    </source>
</evidence>
<comment type="caution">
    <text evidence="8">The sequence shown here is derived from an EMBL/GenBank/DDBJ whole genome shotgun (WGS) entry which is preliminary data.</text>
</comment>
<dbReference type="Proteomes" id="UP000007264">
    <property type="component" value="Unassembled WGS sequence"/>
</dbReference>
<dbReference type="Pfam" id="PF07690">
    <property type="entry name" value="MFS_1"/>
    <property type="match status" value="1"/>
</dbReference>
<dbReference type="FunFam" id="1.20.1250.20:FF:000018">
    <property type="entry name" value="MFS transporter permease"/>
    <property type="match status" value="1"/>
</dbReference>
<name>I0Z230_COCSC</name>
<dbReference type="AlphaFoldDB" id="I0Z230"/>
<dbReference type="KEGG" id="csl:COCSUDRAFT_65484"/>
<evidence type="ECO:0000256" key="2">
    <source>
        <dbReference type="ARBA" id="ARBA00022448"/>
    </source>
</evidence>
<feature type="domain" description="Major facilitator superfamily (MFS) profile" evidence="7">
    <location>
        <begin position="35"/>
        <end position="463"/>
    </location>
</feature>
<feature type="transmembrane region" description="Helical" evidence="6">
    <location>
        <begin position="159"/>
        <end position="184"/>
    </location>
</feature>
<dbReference type="InterPro" id="IPR036259">
    <property type="entry name" value="MFS_trans_sf"/>
</dbReference>
<feature type="transmembrane region" description="Helical" evidence="6">
    <location>
        <begin position="126"/>
        <end position="147"/>
    </location>
</feature>
<dbReference type="Gene3D" id="1.20.1250.20">
    <property type="entry name" value="MFS general substrate transporter like domains"/>
    <property type="match status" value="2"/>
</dbReference>
<evidence type="ECO:0000256" key="4">
    <source>
        <dbReference type="ARBA" id="ARBA00022989"/>
    </source>
</evidence>
<protein>
    <submittedName>
        <fullName evidence="8">MFS general substrate transporter</fullName>
    </submittedName>
</protein>
<accession>I0Z230</accession>
<dbReference type="GeneID" id="17042700"/>
<reference evidence="8 9" key="1">
    <citation type="journal article" date="2012" name="Genome Biol.">
        <title>The genome of the polar eukaryotic microalga coccomyxa subellipsoidea reveals traits of cold adaptation.</title>
        <authorList>
            <person name="Blanc G."/>
            <person name="Agarkova I."/>
            <person name="Grimwood J."/>
            <person name="Kuo A."/>
            <person name="Brueggeman A."/>
            <person name="Dunigan D."/>
            <person name="Gurnon J."/>
            <person name="Ladunga I."/>
            <person name="Lindquist E."/>
            <person name="Lucas S."/>
            <person name="Pangilinan J."/>
            <person name="Proschold T."/>
            <person name="Salamov A."/>
            <person name="Schmutz J."/>
            <person name="Weeks D."/>
            <person name="Yamada T."/>
            <person name="Claverie J.M."/>
            <person name="Grigoriev I."/>
            <person name="Van Etten J."/>
            <person name="Lomsadze A."/>
            <person name="Borodovsky M."/>
        </authorList>
    </citation>
    <scope>NUCLEOTIDE SEQUENCE [LARGE SCALE GENOMIC DNA]</scope>
    <source>
        <strain evidence="8 9">C-169</strain>
    </source>
</reference>
<evidence type="ECO:0000256" key="6">
    <source>
        <dbReference type="SAM" id="Phobius"/>
    </source>
</evidence>
<dbReference type="InterPro" id="IPR011701">
    <property type="entry name" value="MFS"/>
</dbReference>
<dbReference type="SUPFAM" id="SSF103473">
    <property type="entry name" value="MFS general substrate transporter"/>
    <property type="match status" value="1"/>
</dbReference>
<dbReference type="PANTHER" id="PTHR43791:SF36">
    <property type="entry name" value="TRANSPORTER, PUTATIVE (AFU_ORTHOLOGUE AFUA_6G08340)-RELATED"/>
    <property type="match status" value="1"/>
</dbReference>